<sequence>MYYYYVVFSPIEALISSQLEPKAFGAYMARGSKKGSAERLMFAEVEGEFGDYFDWEYAKAKCVTHASGEVKHSLYLSIYRVIEHIPLKQYKNIYLVNKDGSTLCLEAAPYKTPSNWRGYGLYKEHCPVHPLVVSSLEPDMLADYIINDTTKKITVPAIIFTDIRIIDFNEKEDTGNIGSMYERDLDHLKDCIATIQSNKDKITKTVDRSFDTKFSYQIIDNGFYFARGNGIIFYPMLSSEQLKEVDYDWARSANFF</sequence>
<accession>A0A372MEU3</accession>
<evidence type="ECO:0000313" key="1">
    <source>
        <dbReference type="EMBL" id="RFU94292.1"/>
    </source>
</evidence>
<reference evidence="2" key="1">
    <citation type="submission" date="2018-08" db="EMBL/GenBank/DDBJ databases">
        <authorList>
            <person name="Grouzdev D.S."/>
            <person name="Krutkina M.S."/>
        </authorList>
    </citation>
    <scope>NUCLEOTIDE SEQUENCE [LARGE SCALE GENOMIC DNA]</scope>
    <source>
        <strain evidence="2">4-11</strain>
    </source>
</reference>
<dbReference type="Proteomes" id="UP000264002">
    <property type="component" value="Unassembled WGS sequence"/>
</dbReference>
<evidence type="ECO:0000313" key="2">
    <source>
        <dbReference type="Proteomes" id="UP000264002"/>
    </source>
</evidence>
<organism evidence="1 2">
    <name type="scientific">Sphaerochaeta halotolerans</name>
    <dbReference type="NCBI Taxonomy" id="2293840"/>
    <lineage>
        <taxon>Bacteria</taxon>
        <taxon>Pseudomonadati</taxon>
        <taxon>Spirochaetota</taxon>
        <taxon>Spirochaetia</taxon>
        <taxon>Spirochaetales</taxon>
        <taxon>Sphaerochaetaceae</taxon>
        <taxon>Sphaerochaeta</taxon>
    </lineage>
</organism>
<protein>
    <submittedName>
        <fullName evidence="1">Uncharacterized protein</fullName>
    </submittedName>
</protein>
<proteinExistence type="predicted"/>
<reference evidence="1 2" key="2">
    <citation type="submission" date="2018-09" db="EMBL/GenBank/DDBJ databases">
        <title>Genome of Sphaerochaeta halotolerans strain 4-11.</title>
        <authorList>
            <person name="Nazina T.N."/>
            <person name="Sokolova D.S."/>
        </authorList>
    </citation>
    <scope>NUCLEOTIDE SEQUENCE [LARGE SCALE GENOMIC DNA]</scope>
    <source>
        <strain evidence="1 2">4-11</strain>
    </source>
</reference>
<name>A0A372MEU3_9SPIR</name>
<dbReference type="EMBL" id="QUWK01000010">
    <property type="protein sequence ID" value="RFU94292.1"/>
    <property type="molecule type" value="Genomic_DNA"/>
</dbReference>
<dbReference type="OrthoDB" id="1118320at2"/>
<gene>
    <name evidence="1" type="ORF">DYP60_09970</name>
</gene>
<comment type="caution">
    <text evidence="1">The sequence shown here is derived from an EMBL/GenBank/DDBJ whole genome shotgun (WGS) entry which is preliminary data.</text>
</comment>
<dbReference type="AlphaFoldDB" id="A0A372MEU3"/>
<keyword evidence="2" id="KW-1185">Reference proteome</keyword>
<dbReference type="RefSeq" id="WP_117330860.1">
    <property type="nucleotide sequence ID" value="NZ_QUWK01000010.1"/>
</dbReference>